<accession>A0AA45WNQ6</accession>
<dbReference type="AlphaFoldDB" id="A0AA45WNQ6"/>
<dbReference type="EMBL" id="FXTU01000003">
    <property type="protein sequence ID" value="SMP19080.1"/>
    <property type="molecule type" value="Genomic_DNA"/>
</dbReference>
<proteinExistence type="predicted"/>
<evidence type="ECO:0000313" key="3">
    <source>
        <dbReference type="Proteomes" id="UP001157946"/>
    </source>
</evidence>
<protein>
    <submittedName>
        <fullName evidence="2">Uncharacterized protein</fullName>
    </submittedName>
</protein>
<keyword evidence="1" id="KW-1133">Transmembrane helix</keyword>
<feature type="transmembrane region" description="Helical" evidence="1">
    <location>
        <begin position="84"/>
        <end position="100"/>
    </location>
</feature>
<dbReference type="Proteomes" id="UP001157946">
    <property type="component" value="Unassembled WGS sequence"/>
</dbReference>
<sequence length="283" mass="33040">MAQAARNAGRFGSQQMNQQENGNGFLGWTWWQQLIGVELLIGGFIISWYVITFCYQVGFKNYLVIPLYYMDFSLLTLLKPGLNLLIVLFYLIILFVWFFTKDRLMKYVFWIAFPFFAVITNFDITGKSTLFLFIVLLCLATILIRRANRLGRYDKKAEELQESPVSIALFIIIVLVFACVSSMSNGLIVARNQERFYIIDDHKEIKVVLDTYKDYYITAPVNIKKKTFKPEFELIPIYKDDKEPPVQVVKDSKELNQAEKQEEKIVLKYMEIGPLRPDNPYKP</sequence>
<feature type="transmembrane region" description="Helical" evidence="1">
    <location>
        <begin position="167"/>
        <end position="188"/>
    </location>
</feature>
<feature type="transmembrane region" description="Helical" evidence="1">
    <location>
        <begin position="107"/>
        <end position="124"/>
    </location>
</feature>
<feature type="transmembrane region" description="Helical" evidence="1">
    <location>
        <begin position="130"/>
        <end position="147"/>
    </location>
</feature>
<keyword evidence="1" id="KW-0812">Transmembrane</keyword>
<evidence type="ECO:0000313" key="2">
    <source>
        <dbReference type="EMBL" id="SMP19080.1"/>
    </source>
</evidence>
<feature type="transmembrane region" description="Helical" evidence="1">
    <location>
        <begin position="30"/>
        <end position="50"/>
    </location>
</feature>
<keyword evidence="1" id="KW-0472">Membrane</keyword>
<evidence type="ECO:0000256" key="1">
    <source>
        <dbReference type="SAM" id="Phobius"/>
    </source>
</evidence>
<organism evidence="2 3">
    <name type="scientific">Laceyella tengchongensis</name>
    <dbReference type="NCBI Taxonomy" id="574699"/>
    <lineage>
        <taxon>Bacteria</taxon>
        <taxon>Bacillati</taxon>
        <taxon>Bacillota</taxon>
        <taxon>Bacilli</taxon>
        <taxon>Bacillales</taxon>
        <taxon>Thermoactinomycetaceae</taxon>
        <taxon>Laceyella</taxon>
    </lineage>
</organism>
<comment type="caution">
    <text evidence="2">The sequence shown here is derived from an EMBL/GenBank/DDBJ whole genome shotgun (WGS) entry which is preliminary data.</text>
</comment>
<name>A0AA45WNQ6_9BACL</name>
<reference evidence="2" key="1">
    <citation type="submission" date="2017-05" db="EMBL/GenBank/DDBJ databases">
        <authorList>
            <person name="Varghese N."/>
            <person name="Submissions S."/>
        </authorList>
    </citation>
    <scope>NUCLEOTIDE SEQUENCE</scope>
    <source>
        <strain evidence="2">DSM 45262</strain>
    </source>
</reference>
<keyword evidence="3" id="KW-1185">Reference proteome</keyword>
<gene>
    <name evidence="2" type="ORF">SAMN06265361_103253</name>
</gene>